<dbReference type="Gene3D" id="2.10.109.10">
    <property type="entry name" value="Umud Fragment, subunit A"/>
    <property type="match status" value="1"/>
</dbReference>
<dbReference type="SUPFAM" id="SSF51306">
    <property type="entry name" value="LexA/Signal peptidase"/>
    <property type="match status" value="1"/>
</dbReference>
<dbReference type="InterPro" id="IPR000223">
    <property type="entry name" value="Pept_S26A_signal_pept_1"/>
</dbReference>
<evidence type="ECO:0000313" key="9">
    <source>
        <dbReference type="Proteomes" id="UP000777935"/>
    </source>
</evidence>
<keyword evidence="6" id="KW-0472">Membrane</keyword>
<dbReference type="InterPro" id="IPR036286">
    <property type="entry name" value="LexA/Signal_pep-like_sf"/>
</dbReference>
<evidence type="ECO:0000256" key="1">
    <source>
        <dbReference type="ARBA" id="ARBA00000677"/>
    </source>
</evidence>
<keyword evidence="9" id="KW-1185">Reference proteome</keyword>
<dbReference type="RefSeq" id="WP_174135456.1">
    <property type="nucleotide sequence ID" value="NZ_JABUFE010000002.1"/>
</dbReference>
<organism evidence="8 9">
    <name type="scientific">Parasulfitobacter algicola</name>
    <dbReference type="NCBI Taxonomy" id="2614809"/>
    <lineage>
        <taxon>Bacteria</taxon>
        <taxon>Pseudomonadati</taxon>
        <taxon>Pseudomonadota</taxon>
        <taxon>Alphaproteobacteria</taxon>
        <taxon>Rhodobacterales</taxon>
        <taxon>Roseobacteraceae</taxon>
        <taxon>Parasulfitobacter</taxon>
    </lineage>
</organism>
<comment type="subcellular location">
    <subcellularLocation>
        <location evidence="6">Membrane</location>
        <topology evidence="6">Single-pass type II membrane protein</topology>
    </subcellularLocation>
</comment>
<feature type="domain" description="Peptidase S26" evidence="7">
    <location>
        <begin position="13"/>
        <end position="264"/>
    </location>
</feature>
<dbReference type="GO" id="GO:0009003">
    <property type="term" value="F:signal peptidase activity"/>
    <property type="evidence" value="ECO:0007669"/>
    <property type="project" value="UniProtKB-EC"/>
</dbReference>
<keyword evidence="6" id="KW-1133">Transmembrane helix</keyword>
<dbReference type="PROSITE" id="PS00760">
    <property type="entry name" value="SPASE_I_2"/>
    <property type="match status" value="1"/>
</dbReference>
<dbReference type="InterPro" id="IPR019533">
    <property type="entry name" value="Peptidase_S26"/>
</dbReference>
<evidence type="ECO:0000256" key="3">
    <source>
        <dbReference type="ARBA" id="ARBA00013208"/>
    </source>
</evidence>
<comment type="catalytic activity">
    <reaction evidence="1 6">
        <text>Cleavage of hydrophobic, N-terminal signal or leader sequences from secreted and periplasmic proteins.</text>
        <dbReference type="EC" id="3.4.21.89"/>
    </reaction>
</comment>
<dbReference type="EC" id="3.4.21.89" evidence="3 6"/>
<reference evidence="8 9" key="1">
    <citation type="submission" date="2020-06" db="EMBL/GenBank/DDBJ databases">
        <title>Sulfitobacter algicola sp. nov., isolated from green algae.</title>
        <authorList>
            <person name="Wang C."/>
        </authorList>
    </citation>
    <scope>NUCLEOTIDE SEQUENCE [LARGE SCALE GENOMIC DNA]</scope>
    <source>
        <strain evidence="8 9">1151</strain>
    </source>
</reference>
<comment type="similarity">
    <text evidence="2 6">Belongs to the peptidase S26 family.</text>
</comment>
<evidence type="ECO:0000259" key="7">
    <source>
        <dbReference type="Pfam" id="PF10502"/>
    </source>
</evidence>
<evidence type="ECO:0000256" key="4">
    <source>
        <dbReference type="ARBA" id="ARBA00019232"/>
    </source>
</evidence>
<dbReference type="CDD" id="cd06530">
    <property type="entry name" value="S26_SPase_I"/>
    <property type="match status" value="1"/>
</dbReference>
<accession>A0ABX2IV63</accession>
<proteinExistence type="inferred from homology"/>
<name>A0ABX2IV63_9RHOB</name>
<dbReference type="PANTHER" id="PTHR43390">
    <property type="entry name" value="SIGNAL PEPTIDASE I"/>
    <property type="match status" value="1"/>
</dbReference>
<sequence>MADKAAKKDGFNETLKTVFYALLIAGIFRSFFFQPFWIPSGSMKDTLLIGDFLFVNKMAYGYSKYSCPFAACPISGRLFGSEPERGDIVVFRHPVTNQDYIKRLVGLPGDRVQMVQGFLHLNGQPVPTTQVEDFEETYELQGTTMVIPRTIQMVMRGVRTGDFTFPRDPRNTPSCSNGNPGQGAICEKERFTEVLPNGVSHSILNIGPKIQDNTPVYIVPQGHYFFMGDNRDNSVDSRVAQNSFPQPGVGFVSEEFLVGRADRVIFSAEGASILFFWTWRSDRFFKRLD</sequence>
<keyword evidence="6" id="KW-0812">Transmembrane</keyword>
<keyword evidence="5 6" id="KW-0378">Hydrolase</keyword>
<evidence type="ECO:0000256" key="5">
    <source>
        <dbReference type="ARBA" id="ARBA00022801"/>
    </source>
</evidence>
<dbReference type="PROSITE" id="PS00761">
    <property type="entry name" value="SPASE_I_3"/>
    <property type="match status" value="1"/>
</dbReference>
<protein>
    <recommendedName>
        <fullName evidence="4 6">Signal peptidase I</fullName>
        <ecNumber evidence="3 6">3.4.21.89</ecNumber>
    </recommendedName>
</protein>
<comment type="caution">
    <text evidence="8">The sequence shown here is derived from an EMBL/GenBank/DDBJ whole genome shotgun (WGS) entry which is preliminary data.</text>
</comment>
<dbReference type="PRINTS" id="PR00727">
    <property type="entry name" value="LEADERPTASE"/>
</dbReference>
<dbReference type="NCBIfam" id="TIGR02227">
    <property type="entry name" value="sigpep_I_bact"/>
    <property type="match status" value="1"/>
</dbReference>
<dbReference type="EMBL" id="JABUFE010000002">
    <property type="protein sequence ID" value="NSX53933.1"/>
    <property type="molecule type" value="Genomic_DNA"/>
</dbReference>
<dbReference type="InterPro" id="IPR019757">
    <property type="entry name" value="Pept_S26A_signal_pept_1_Lys-AS"/>
</dbReference>
<feature type="transmembrane region" description="Helical" evidence="6">
    <location>
        <begin position="18"/>
        <end position="38"/>
    </location>
</feature>
<dbReference type="Proteomes" id="UP000777935">
    <property type="component" value="Unassembled WGS sequence"/>
</dbReference>
<evidence type="ECO:0000256" key="2">
    <source>
        <dbReference type="ARBA" id="ARBA00009370"/>
    </source>
</evidence>
<dbReference type="InterPro" id="IPR019758">
    <property type="entry name" value="Pept_S26A_signal_pept_1_CS"/>
</dbReference>
<keyword evidence="6" id="KW-0645">Protease</keyword>
<dbReference type="Pfam" id="PF10502">
    <property type="entry name" value="Peptidase_S26"/>
    <property type="match status" value="1"/>
</dbReference>
<gene>
    <name evidence="8" type="primary">lepB</name>
    <name evidence="8" type="ORF">HRQ87_03870</name>
</gene>
<dbReference type="PANTHER" id="PTHR43390:SF1">
    <property type="entry name" value="CHLOROPLAST PROCESSING PEPTIDASE"/>
    <property type="match status" value="1"/>
</dbReference>
<evidence type="ECO:0000313" key="8">
    <source>
        <dbReference type="EMBL" id="NSX53933.1"/>
    </source>
</evidence>
<evidence type="ECO:0000256" key="6">
    <source>
        <dbReference type="RuleBase" id="RU362042"/>
    </source>
</evidence>